<evidence type="ECO:0008006" key="4">
    <source>
        <dbReference type="Google" id="ProtNLM"/>
    </source>
</evidence>
<keyword evidence="1" id="KW-0472">Membrane</keyword>
<keyword evidence="1" id="KW-1133">Transmembrane helix</keyword>
<gene>
    <name evidence="2" type="ORF">AUJ66_01255</name>
</gene>
<dbReference type="SUPFAM" id="SSF56935">
    <property type="entry name" value="Porins"/>
    <property type="match status" value="1"/>
</dbReference>
<dbReference type="STRING" id="1817893.AUJ66_01255"/>
<dbReference type="Gene3D" id="2.40.160.60">
    <property type="entry name" value="Outer membrane protein transport protein (OMPP1/FadL/TodX)"/>
    <property type="match status" value="1"/>
</dbReference>
<feature type="transmembrane region" description="Helical" evidence="1">
    <location>
        <begin position="20"/>
        <end position="42"/>
    </location>
</feature>
<reference evidence="2 3" key="1">
    <citation type="journal article" date="2016" name="Environ. Microbiol.">
        <title>Genomic resolution of a cold subsurface aquifer community provides metabolic insights for novel microbes adapted to high CO concentrations.</title>
        <authorList>
            <person name="Probst A.J."/>
            <person name="Castelle C.J."/>
            <person name="Singh A."/>
            <person name="Brown C.T."/>
            <person name="Anantharaman K."/>
            <person name="Sharon I."/>
            <person name="Hug L.A."/>
            <person name="Burstein D."/>
            <person name="Emerson J.B."/>
            <person name="Thomas B.C."/>
            <person name="Banfield J.F."/>
        </authorList>
    </citation>
    <scope>NUCLEOTIDE SEQUENCE [LARGE SCALE GENOMIC DNA]</scope>
    <source>
        <strain evidence="2">CG1_02_38_46</strain>
    </source>
</reference>
<organism evidence="2 3">
    <name type="scientific">Candidatus Desantisbacteria bacterium CG1_02_38_46</name>
    <dbReference type="NCBI Taxonomy" id="1817893"/>
    <lineage>
        <taxon>Bacteria</taxon>
        <taxon>Candidatus Desantisiibacteriota</taxon>
    </lineage>
</organism>
<proteinExistence type="predicted"/>
<dbReference type="EMBL" id="MNUO01000018">
    <property type="protein sequence ID" value="OIN98281.1"/>
    <property type="molecule type" value="Genomic_DNA"/>
</dbReference>
<sequence>MKPKLQSLFYCVAVRFITQFLTVVAEFTLLSVLMSGLCYAAFEDLGAGARSLGMGDAFVALADDLNASYYNPAGLVQLKSIEVQAMYAGYYLGLGESIGDGFIGYGQKLKEEMGAFGLGYLERRTSELYKEITFAVSYAKGFKAEKFSIGASLKYRYKSYKPEYDMSEPSQLDPVFQGGSSASGVSVDLGFLYRPVDFFSFGVFAGDINQPDISLMNRDAVPISFKMGTSYRFGEGGSYAINIDGLYRDGDYNLNLGIENWIILEIGEFDLQGFSQKKNQMGWRTGFSIGTNGYKNFSLGASYHLGSPDLQFDYAFIYPLSGIKNTYGTHRLAMIMRL</sequence>
<comment type="caution">
    <text evidence="2">The sequence shown here is derived from an EMBL/GenBank/DDBJ whole genome shotgun (WGS) entry which is preliminary data.</text>
</comment>
<protein>
    <recommendedName>
        <fullName evidence="4">PorV/PorQ family protein</fullName>
    </recommendedName>
</protein>
<dbReference type="AlphaFoldDB" id="A0A1J4SFR1"/>
<accession>A0A1J4SFR1</accession>
<dbReference type="Proteomes" id="UP000182278">
    <property type="component" value="Unassembled WGS sequence"/>
</dbReference>
<name>A0A1J4SFR1_9BACT</name>
<evidence type="ECO:0000313" key="2">
    <source>
        <dbReference type="EMBL" id="OIN98281.1"/>
    </source>
</evidence>
<keyword evidence="1" id="KW-0812">Transmembrane</keyword>
<evidence type="ECO:0000256" key="1">
    <source>
        <dbReference type="SAM" id="Phobius"/>
    </source>
</evidence>
<evidence type="ECO:0000313" key="3">
    <source>
        <dbReference type="Proteomes" id="UP000182278"/>
    </source>
</evidence>